<dbReference type="PROSITE" id="PS51671">
    <property type="entry name" value="ACT"/>
    <property type="match status" value="1"/>
</dbReference>
<evidence type="ECO:0000256" key="1">
    <source>
        <dbReference type="ARBA" id="ARBA00022563"/>
    </source>
</evidence>
<dbReference type="EMBL" id="UGYK01000002">
    <property type="protein sequence ID" value="SUI59060.1"/>
    <property type="molecule type" value="Genomic_DNA"/>
</dbReference>
<evidence type="ECO:0000256" key="2">
    <source>
        <dbReference type="ARBA" id="ARBA00022801"/>
    </source>
</evidence>
<comment type="function">
    <text evidence="3">Catalyzes the hydrolysis of 10-formyltetrahydrofolate (formyl-FH4) to formate and tetrahydrofolate (FH4).</text>
</comment>
<reference evidence="6 7" key="1">
    <citation type="submission" date="2018-06" db="EMBL/GenBank/DDBJ databases">
        <authorList>
            <consortium name="Pathogen Informatics"/>
            <person name="Doyle S."/>
        </authorList>
    </citation>
    <scope>NUCLEOTIDE SEQUENCE [LARGE SCALE GENOMIC DNA]</scope>
    <source>
        <strain evidence="6 7">NCTC10211</strain>
    </source>
</reference>
<dbReference type="AlphaFoldDB" id="A0A379ZC46"/>
<evidence type="ECO:0000313" key="7">
    <source>
        <dbReference type="Proteomes" id="UP000254765"/>
    </source>
</evidence>
<feature type="domain" description="ACT" evidence="5">
    <location>
        <begin position="10"/>
        <end position="88"/>
    </location>
</feature>
<dbReference type="PANTHER" id="PTHR42706">
    <property type="entry name" value="FORMYLTETRAHYDROFOLATE DEFORMYLASE"/>
    <property type="match status" value="1"/>
</dbReference>
<dbReference type="UniPathway" id="UPA00074">
    <property type="reaction ID" value="UER00170"/>
</dbReference>
<dbReference type="SUPFAM" id="SSF55021">
    <property type="entry name" value="ACT-like"/>
    <property type="match status" value="1"/>
</dbReference>
<dbReference type="GO" id="GO:0006189">
    <property type="term" value="P:'de novo' IMP biosynthetic process"/>
    <property type="evidence" value="ECO:0007669"/>
    <property type="project" value="UniProtKB-UniRule"/>
</dbReference>
<dbReference type="InterPro" id="IPR045865">
    <property type="entry name" value="ACT-like_dom_sf"/>
</dbReference>
<evidence type="ECO:0000259" key="5">
    <source>
        <dbReference type="PROSITE" id="PS51671"/>
    </source>
</evidence>
<proteinExistence type="inferred from homology"/>
<dbReference type="Proteomes" id="UP000254765">
    <property type="component" value="Unassembled WGS sequence"/>
</dbReference>
<dbReference type="FunFam" id="3.30.70.260:FF:000021">
    <property type="entry name" value="Formyltetrahydrofolate deformylase"/>
    <property type="match status" value="1"/>
</dbReference>
<dbReference type="PANTHER" id="PTHR42706:SF1">
    <property type="entry name" value="FORMYLTETRAHYDROFOLATE DEFORMYLASE 2, MITOCHONDRIAL"/>
    <property type="match status" value="1"/>
</dbReference>
<comment type="catalytic activity">
    <reaction evidence="3">
        <text>(6R)-10-formyltetrahydrofolate + H2O = (6S)-5,6,7,8-tetrahydrofolate + formate + H(+)</text>
        <dbReference type="Rhea" id="RHEA:19833"/>
        <dbReference type="ChEBI" id="CHEBI:15377"/>
        <dbReference type="ChEBI" id="CHEBI:15378"/>
        <dbReference type="ChEBI" id="CHEBI:15740"/>
        <dbReference type="ChEBI" id="CHEBI:57453"/>
        <dbReference type="ChEBI" id="CHEBI:195366"/>
        <dbReference type="EC" id="3.5.1.10"/>
    </reaction>
</comment>
<accession>A0A379ZC46</accession>
<dbReference type="InterPro" id="IPR002376">
    <property type="entry name" value="Formyl_transf_N"/>
</dbReference>
<feature type="active site" evidence="3">
    <location>
        <position position="227"/>
    </location>
</feature>
<evidence type="ECO:0000256" key="4">
    <source>
        <dbReference type="NCBIfam" id="TIGR00655"/>
    </source>
</evidence>
<organism evidence="6 7">
    <name type="scientific">Serratia marcescens</name>
    <dbReference type="NCBI Taxonomy" id="615"/>
    <lineage>
        <taxon>Bacteria</taxon>
        <taxon>Pseudomonadati</taxon>
        <taxon>Pseudomonadota</taxon>
        <taxon>Gammaproteobacteria</taxon>
        <taxon>Enterobacterales</taxon>
        <taxon>Yersiniaceae</taxon>
        <taxon>Serratia</taxon>
    </lineage>
</organism>
<comment type="similarity">
    <text evidence="3">Belongs to the PurU family.</text>
</comment>
<dbReference type="HAMAP" id="MF_01927">
    <property type="entry name" value="PurU"/>
    <property type="match status" value="1"/>
</dbReference>
<dbReference type="GO" id="GO:0008864">
    <property type="term" value="F:formyltetrahydrofolate deformylase activity"/>
    <property type="evidence" value="ECO:0007669"/>
    <property type="project" value="UniProtKB-UniRule"/>
</dbReference>
<dbReference type="PRINTS" id="PR01575">
    <property type="entry name" value="FFH4HYDRLASE"/>
</dbReference>
<keyword evidence="3" id="KW-0658">Purine biosynthesis</keyword>
<dbReference type="PIRSF" id="PIRSF036480">
    <property type="entry name" value="FormyFH4_hydr"/>
    <property type="match status" value="1"/>
</dbReference>
<comment type="pathway">
    <text evidence="3">Purine metabolism; IMP biosynthesis via de novo pathway; formate from 10-formyl-5,6,7,8-tetrahydrofolate: step 1/1.</text>
</comment>
<evidence type="ECO:0000313" key="6">
    <source>
        <dbReference type="EMBL" id="SUI59060.1"/>
    </source>
</evidence>
<dbReference type="EC" id="3.5.1.10" evidence="3 4"/>
<dbReference type="InterPro" id="IPR036477">
    <property type="entry name" value="Formyl_transf_N_sf"/>
</dbReference>
<dbReference type="NCBIfam" id="TIGR00655">
    <property type="entry name" value="PurU"/>
    <property type="match status" value="1"/>
</dbReference>
<dbReference type="Pfam" id="PF00551">
    <property type="entry name" value="Formyl_trans_N"/>
    <property type="match status" value="1"/>
</dbReference>
<keyword evidence="1 3" id="KW-0554">One-carbon metabolism</keyword>
<keyword evidence="2 3" id="KW-0378">Hydrolase</keyword>
<dbReference type="Gene3D" id="3.30.70.260">
    <property type="match status" value="1"/>
</dbReference>
<dbReference type="SUPFAM" id="SSF53328">
    <property type="entry name" value="Formyltransferase"/>
    <property type="match status" value="1"/>
</dbReference>
<dbReference type="NCBIfam" id="NF004684">
    <property type="entry name" value="PRK06027.1"/>
    <property type="match status" value="1"/>
</dbReference>
<sequence length="286" mass="32459">MPHQNVQRKVLRTICPDAKGLIAKITNICYKHELNIVQNNEFVDHRTGRFFMRTELEGIFNDNTLLADLDSALPEGSLRELHSTGRRRIVVLVTKEAHCLGDLLMKSAYGGLDVEIAAVIGNHDTLQSLVERFDIPFHLVSHEGLTREQHDREMTAKIDQYQPDYVVLAKYMRVLTPAFVQHYPNQVINIHHSFLPAFIGARPYHQAYERGVKIIGATAHYVNDNLDEGPIIMQDVIHVDHTYSAEDMMRAGRDVGEKCAQPRPVSGAGAARLRLRQPHRYSVIVQ</sequence>
<dbReference type="InterPro" id="IPR004810">
    <property type="entry name" value="PurU"/>
</dbReference>
<dbReference type="InterPro" id="IPR044074">
    <property type="entry name" value="PurU_ACT"/>
</dbReference>
<protein>
    <recommendedName>
        <fullName evidence="3 4">Formyltetrahydrofolate deformylase</fullName>
        <ecNumber evidence="3 4">3.5.1.10</ecNumber>
    </recommendedName>
    <alternativeName>
        <fullName evidence="3">Formyl-FH(4) hydrolase</fullName>
    </alternativeName>
</protein>
<dbReference type="Gene3D" id="3.40.50.170">
    <property type="entry name" value="Formyl transferase, N-terminal domain"/>
    <property type="match status" value="1"/>
</dbReference>
<dbReference type="CDD" id="cd04875">
    <property type="entry name" value="ACT_F4HF-DF"/>
    <property type="match status" value="1"/>
</dbReference>
<dbReference type="GO" id="GO:0006730">
    <property type="term" value="P:one-carbon metabolic process"/>
    <property type="evidence" value="ECO:0007669"/>
    <property type="project" value="UniProtKB-KW"/>
</dbReference>
<name>A0A379ZC46_SERMA</name>
<dbReference type="Pfam" id="PF01842">
    <property type="entry name" value="ACT"/>
    <property type="match status" value="1"/>
</dbReference>
<evidence type="ECO:0000256" key="3">
    <source>
        <dbReference type="HAMAP-Rule" id="MF_01927"/>
    </source>
</evidence>
<dbReference type="InterPro" id="IPR002912">
    <property type="entry name" value="ACT_dom"/>
</dbReference>
<gene>
    <name evidence="3 6" type="primary">purU</name>
    <name evidence="6" type="ORF">NCTC10211_03584</name>
</gene>